<dbReference type="Gene3D" id="2.130.10.10">
    <property type="entry name" value="YVTN repeat-like/Quinoprotein amine dehydrogenase"/>
    <property type="match status" value="1"/>
</dbReference>
<evidence type="ECO:0000256" key="5">
    <source>
        <dbReference type="ARBA" id="ARBA00039789"/>
    </source>
</evidence>
<proteinExistence type="inferred from homology"/>
<protein>
    <recommendedName>
        <fullName evidence="5">Mitochondrial division protein 1</fullName>
    </recommendedName>
</protein>
<feature type="repeat" description="WD" evidence="7">
    <location>
        <begin position="210"/>
        <end position="244"/>
    </location>
</feature>
<dbReference type="InterPro" id="IPR015943">
    <property type="entry name" value="WD40/YVTN_repeat-like_dom_sf"/>
</dbReference>
<reference evidence="9" key="1">
    <citation type="journal article" date="2017" name="Genome Biol.">
        <title>Comparative genomics reveals high biological diversity and specific adaptations in the industrially and medically important fungal genus Aspergillus.</title>
        <authorList>
            <person name="de Vries R.P."/>
            <person name="Riley R."/>
            <person name="Wiebenga A."/>
            <person name="Aguilar-Osorio G."/>
            <person name="Amillis S."/>
            <person name="Uchima C.A."/>
            <person name="Anderluh G."/>
            <person name="Asadollahi M."/>
            <person name="Askin M."/>
            <person name="Barry K."/>
            <person name="Battaglia E."/>
            <person name="Bayram O."/>
            <person name="Benocci T."/>
            <person name="Braus-Stromeyer S.A."/>
            <person name="Caldana C."/>
            <person name="Canovas D."/>
            <person name="Cerqueira G.C."/>
            <person name="Chen F."/>
            <person name="Chen W."/>
            <person name="Choi C."/>
            <person name="Clum A."/>
            <person name="Dos Santos R.A."/>
            <person name="Damasio A.R."/>
            <person name="Diallinas G."/>
            <person name="Emri T."/>
            <person name="Fekete E."/>
            <person name="Flipphi M."/>
            <person name="Freyberg S."/>
            <person name="Gallo A."/>
            <person name="Gournas C."/>
            <person name="Habgood R."/>
            <person name="Hainaut M."/>
            <person name="Harispe M.L."/>
            <person name="Henrissat B."/>
            <person name="Hilden K.S."/>
            <person name="Hope R."/>
            <person name="Hossain A."/>
            <person name="Karabika E."/>
            <person name="Karaffa L."/>
            <person name="Karanyi Z."/>
            <person name="Krasevec N."/>
            <person name="Kuo A."/>
            <person name="Kusch H."/>
            <person name="LaButti K."/>
            <person name="Lagendijk E.L."/>
            <person name="Lapidus A."/>
            <person name="Levasseur A."/>
            <person name="Lindquist E."/>
            <person name="Lipzen A."/>
            <person name="Logrieco A.F."/>
            <person name="MacCabe A."/>
            <person name="Maekelae M.R."/>
            <person name="Malavazi I."/>
            <person name="Melin P."/>
            <person name="Meyer V."/>
            <person name="Mielnichuk N."/>
            <person name="Miskei M."/>
            <person name="Molnar A.P."/>
            <person name="Mule G."/>
            <person name="Ngan C.Y."/>
            <person name="Orejas M."/>
            <person name="Orosz E."/>
            <person name="Ouedraogo J.P."/>
            <person name="Overkamp K.M."/>
            <person name="Park H.-S."/>
            <person name="Perrone G."/>
            <person name="Piumi F."/>
            <person name="Punt P.J."/>
            <person name="Ram A.F."/>
            <person name="Ramon A."/>
            <person name="Rauscher S."/>
            <person name="Record E."/>
            <person name="Riano-Pachon D.M."/>
            <person name="Robert V."/>
            <person name="Roehrig J."/>
            <person name="Ruller R."/>
            <person name="Salamov A."/>
            <person name="Salih N.S."/>
            <person name="Samson R.A."/>
            <person name="Sandor E."/>
            <person name="Sanguinetti M."/>
            <person name="Schuetze T."/>
            <person name="Sepcic K."/>
            <person name="Shelest E."/>
            <person name="Sherlock G."/>
            <person name="Sophianopoulou V."/>
            <person name="Squina F.M."/>
            <person name="Sun H."/>
            <person name="Susca A."/>
            <person name="Todd R.B."/>
            <person name="Tsang A."/>
            <person name="Unkles S.E."/>
            <person name="van de Wiele N."/>
            <person name="van Rossen-Uffink D."/>
            <person name="Oliveira J.V."/>
            <person name="Vesth T.C."/>
            <person name="Visser J."/>
            <person name="Yu J.-H."/>
            <person name="Zhou M."/>
            <person name="Andersen M.R."/>
            <person name="Archer D.B."/>
            <person name="Baker S.E."/>
            <person name="Benoit I."/>
            <person name="Brakhage A.A."/>
            <person name="Braus G.H."/>
            <person name="Fischer R."/>
            <person name="Frisvad J.C."/>
            <person name="Goldman G.H."/>
            <person name="Houbraken J."/>
            <person name="Oakley B."/>
            <person name="Pocsi I."/>
            <person name="Scazzocchio C."/>
            <person name="Seiboth B."/>
            <person name="vanKuyk P.A."/>
            <person name="Wortman J."/>
            <person name="Dyer P.S."/>
            <person name="Grigoriev I.V."/>
        </authorList>
    </citation>
    <scope>NUCLEOTIDE SEQUENCE [LARGE SCALE GENOMIC DNA]</scope>
    <source>
        <strain evidence="9">CBS 106.47</strain>
    </source>
</reference>
<dbReference type="AlphaFoldDB" id="A0A1M3T953"/>
<feature type="repeat" description="WD" evidence="7">
    <location>
        <begin position="161"/>
        <end position="202"/>
    </location>
</feature>
<evidence type="ECO:0000256" key="7">
    <source>
        <dbReference type="PROSITE-ProRule" id="PRU00221"/>
    </source>
</evidence>
<accession>A0A1M3T953</accession>
<dbReference type="PROSITE" id="PS50082">
    <property type="entry name" value="WD_REPEATS_2"/>
    <property type="match status" value="2"/>
</dbReference>
<evidence type="ECO:0000256" key="1">
    <source>
        <dbReference type="ARBA" id="ARBA00004570"/>
    </source>
</evidence>
<name>A0A1M3T953_ASPLC</name>
<dbReference type="PROSITE" id="PS50294">
    <property type="entry name" value="WD_REPEATS_REGION"/>
    <property type="match status" value="2"/>
</dbReference>
<dbReference type="OrthoDB" id="538223at2759"/>
<dbReference type="InterPro" id="IPR019775">
    <property type="entry name" value="WD40_repeat_CS"/>
</dbReference>
<sequence>MGKYLKRDICNLNSFSTRRADIRNETTEQYIPEGLRYSCRYWTFHLTQSKPSIPDVEVFSFLEKHFLHWLEAMSLMGVLSETLKMMHNTNPGLSNFASDAIQFIHRHAQIASVVPLQLYASCLVFTPTSSLVRRASENYHSPWMQALPQVEKSWGANRQTLEGHSDSVTAVAFSPDGQTIVSGSHDKTIKLWNAATGELQQTLGDCSHLVYTVAFSPDGQTVVSGSYDNITKLWNAATGELQQTLEGYSHSFTAVAFHTREGTDTSPTSNQAASQISLAEQWVYMNDEKVMWRPYEYSRYSCCCTKEGALALGYPSGRVFIIQLLAPN</sequence>
<organism evidence="8 9">
    <name type="scientific">Aspergillus luchuensis (strain CBS 106.47)</name>
    <dbReference type="NCBI Taxonomy" id="1137211"/>
    <lineage>
        <taxon>Eukaryota</taxon>
        <taxon>Fungi</taxon>
        <taxon>Dikarya</taxon>
        <taxon>Ascomycota</taxon>
        <taxon>Pezizomycotina</taxon>
        <taxon>Eurotiomycetes</taxon>
        <taxon>Eurotiomycetidae</taxon>
        <taxon>Eurotiales</taxon>
        <taxon>Aspergillaceae</taxon>
        <taxon>Aspergillus</taxon>
        <taxon>Aspergillus subgen. Circumdati</taxon>
    </lineage>
</organism>
<evidence type="ECO:0000313" key="9">
    <source>
        <dbReference type="Proteomes" id="UP000184063"/>
    </source>
</evidence>
<dbReference type="PANTHER" id="PTHR22847">
    <property type="entry name" value="WD40 REPEAT PROTEIN"/>
    <property type="match status" value="1"/>
</dbReference>
<dbReference type="VEuPathDB" id="FungiDB:ASPFODRAFT_141166"/>
<dbReference type="GO" id="GO:0005741">
    <property type="term" value="C:mitochondrial outer membrane"/>
    <property type="evidence" value="ECO:0007669"/>
    <property type="project" value="UniProtKB-SubCell"/>
</dbReference>
<dbReference type="PANTHER" id="PTHR22847:SF637">
    <property type="entry name" value="WD REPEAT DOMAIN 5B"/>
    <property type="match status" value="1"/>
</dbReference>
<keyword evidence="2 7" id="KW-0853">WD repeat</keyword>
<dbReference type="EMBL" id="KV878246">
    <property type="protein sequence ID" value="OJZ83275.1"/>
    <property type="molecule type" value="Genomic_DNA"/>
</dbReference>
<dbReference type="PROSITE" id="PS00678">
    <property type="entry name" value="WD_REPEATS_1"/>
    <property type="match status" value="2"/>
</dbReference>
<dbReference type="InterPro" id="IPR001680">
    <property type="entry name" value="WD40_rpt"/>
</dbReference>
<dbReference type="Pfam" id="PF00400">
    <property type="entry name" value="WD40"/>
    <property type="match status" value="2"/>
</dbReference>
<evidence type="ECO:0000256" key="3">
    <source>
        <dbReference type="ARBA" id="ARBA00022737"/>
    </source>
</evidence>
<evidence type="ECO:0000256" key="4">
    <source>
        <dbReference type="ARBA" id="ARBA00038415"/>
    </source>
</evidence>
<evidence type="ECO:0000256" key="2">
    <source>
        <dbReference type="ARBA" id="ARBA00022574"/>
    </source>
</evidence>
<dbReference type="GO" id="GO:0005634">
    <property type="term" value="C:nucleus"/>
    <property type="evidence" value="ECO:0007669"/>
    <property type="project" value="TreeGrafter"/>
</dbReference>
<dbReference type="GO" id="GO:1990234">
    <property type="term" value="C:transferase complex"/>
    <property type="evidence" value="ECO:0007669"/>
    <property type="project" value="UniProtKB-ARBA"/>
</dbReference>
<dbReference type="SMART" id="SM00320">
    <property type="entry name" value="WD40"/>
    <property type="match status" value="2"/>
</dbReference>
<evidence type="ECO:0000313" key="8">
    <source>
        <dbReference type="EMBL" id="OJZ83275.1"/>
    </source>
</evidence>
<dbReference type="SUPFAM" id="SSF50978">
    <property type="entry name" value="WD40 repeat-like"/>
    <property type="match status" value="1"/>
</dbReference>
<gene>
    <name evidence="8" type="ORF">ASPFODRAFT_141166</name>
</gene>
<comment type="subcellular location">
    <subcellularLocation>
        <location evidence="1">Mitochondrion outer membrane</location>
        <topology evidence="1">Peripheral membrane protein</topology>
        <orientation evidence="1">Cytoplasmic side</orientation>
    </subcellularLocation>
</comment>
<comment type="similarity">
    <text evidence="4">Belongs to the WD repeat MDV1/CAF4 family.</text>
</comment>
<keyword evidence="3" id="KW-0677">Repeat</keyword>
<dbReference type="InterPro" id="IPR036322">
    <property type="entry name" value="WD40_repeat_dom_sf"/>
</dbReference>
<dbReference type="Proteomes" id="UP000184063">
    <property type="component" value="Unassembled WGS sequence"/>
</dbReference>
<comment type="function">
    <text evidence="6">Involved in mitochondrial fission. Acts as an adapter protein required to form mitochondrial fission complexes. Formation of these complexes is required to promote constriction and fission of the mitochondrial compartment at a late step in mitochondrial division.</text>
</comment>
<evidence type="ECO:0000256" key="6">
    <source>
        <dbReference type="ARBA" id="ARBA00043913"/>
    </source>
</evidence>